<dbReference type="PRINTS" id="PR00038">
    <property type="entry name" value="HTHLUXR"/>
</dbReference>
<dbReference type="GO" id="GO:0000160">
    <property type="term" value="P:phosphorelay signal transduction system"/>
    <property type="evidence" value="ECO:0007669"/>
    <property type="project" value="InterPro"/>
</dbReference>
<dbReference type="InterPro" id="IPR011006">
    <property type="entry name" value="CheY-like_superfamily"/>
</dbReference>
<evidence type="ECO:0000259" key="6">
    <source>
        <dbReference type="PROSITE" id="PS50110"/>
    </source>
</evidence>
<evidence type="ECO:0000256" key="1">
    <source>
        <dbReference type="ARBA" id="ARBA00023015"/>
    </source>
</evidence>
<dbReference type="InterPro" id="IPR001789">
    <property type="entry name" value="Sig_transdc_resp-reg_receiver"/>
</dbReference>
<dbReference type="PANTHER" id="PTHR44688">
    <property type="entry name" value="DNA-BINDING TRANSCRIPTIONAL ACTIVATOR DEVR_DOSR"/>
    <property type="match status" value="1"/>
</dbReference>
<keyword evidence="3" id="KW-0804">Transcription</keyword>
<name>A0A2K2FZI9_9SPHN</name>
<keyword evidence="2" id="KW-0238">DNA-binding</keyword>
<reference evidence="7 8" key="1">
    <citation type="submission" date="2016-05" db="EMBL/GenBank/DDBJ databases">
        <title>Complete genome sequence of Novosphingobium guangzhouense SA925(T).</title>
        <authorList>
            <person name="Sha S."/>
        </authorList>
    </citation>
    <scope>NUCLEOTIDE SEQUENCE [LARGE SCALE GENOMIC DNA]</scope>
    <source>
        <strain evidence="7 8">SA925</strain>
    </source>
</reference>
<dbReference type="Pfam" id="PF00196">
    <property type="entry name" value="GerE"/>
    <property type="match status" value="1"/>
</dbReference>
<dbReference type="GO" id="GO:0003677">
    <property type="term" value="F:DNA binding"/>
    <property type="evidence" value="ECO:0007669"/>
    <property type="project" value="UniProtKB-KW"/>
</dbReference>
<feature type="domain" description="Response regulatory" evidence="6">
    <location>
        <begin position="6"/>
        <end position="116"/>
    </location>
</feature>
<dbReference type="Pfam" id="PF06490">
    <property type="entry name" value="FleQ"/>
    <property type="match status" value="1"/>
</dbReference>
<dbReference type="PROSITE" id="PS00622">
    <property type="entry name" value="HTH_LUXR_1"/>
    <property type="match status" value="1"/>
</dbReference>
<dbReference type="SUPFAM" id="SSF52172">
    <property type="entry name" value="CheY-like"/>
    <property type="match status" value="1"/>
</dbReference>
<dbReference type="PROSITE" id="PS50043">
    <property type="entry name" value="HTH_LUXR_2"/>
    <property type="match status" value="1"/>
</dbReference>
<organism evidence="7 8">
    <name type="scientific">Novosphingobium guangzhouense</name>
    <dbReference type="NCBI Taxonomy" id="1850347"/>
    <lineage>
        <taxon>Bacteria</taxon>
        <taxon>Pseudomonadati</taxon>
        <taxon>Pseudomonadota</taxon>
        <taxon>Alphaproteobacteria</taxon>
        <taxon>Sphingomonadales</taxon>
        <taxon>Sphingomonadaceae</taxon>
        <taxon>Novosphingobium</taxon>
    </lineage>
</organism>
<dbReference type="PANTHER" id="PTHR44688:SF16">
    <property type="entry name" value="DNA-BINDING TRANSCRIPTIONAL ACTIVATOR DEVR_DOSR"/>
    <property type="match status" value="1"/>
</dbReference>
<dbReference type="AlphaFoldDB" id="A0A2K2FZI9"/>
<proteinExistence type="predicted"/>
<evidence type="ECO:0000313" key="8">
    <source>
        <dbReference type="Proteomes" id="UP000236327"/>
    </source>
</evidence>
<evidence type="ECO:0000256" key="3">
    <source>
        <dbReference type="ARBA" id="ARBA00023163"/>
    </source>
</evidence>
<feature type="domain" description="HTH luxR-type" evidence="5">
    <location>
        <begin position="132"/>
        <end position="197"/>
    </location>
</feature>
<evidence type="ECO:0000259" key="5">
    <source>
        <dbReference type="PROSITE" id="PS50043"/>
    </source>
</evidence>
<dbReference type="Proteomes" id="UP000236327">
    <property type="component" value="Unassembled WGS sequence"/>
</dbReference>
<dbReference type="InterPro" id="IPR016032">
    <property type="entry name" value="Sig_transdc_resp-reg_C-effctor"/>
</dbReference>
<keyword evidence="8" id="KW-1185">Reference proteome</keyword>
<evidence type="ECO:0000256" key="4">
    <source>
        <dbReference type="PROSITE-ProRule" id="PRU00169"/>
    </source>
</evidence>
<evidence type="ECO:0000256" key="2">
    <source>
        <dbReference type="ARBA" id="ARBA00023125"/>
    </source>
</evidence>
<dbReference type="SMART" id="SM00421">
    <property type="entry name" value="HTH_LUXR"/>
    <property type="match status" value="1"/>
</dbReference>
<sequence>MDLISNLILIDSDMRRRAAISHVLSSGGIHVEPFENIPELAMAWPRSGVVLIHDQAGAIDELIESMAQHGEWFPIIAFSEEPGAQRIVQAILDGAIDYIAWPISPEELTDSLSKAITRAESMGNAKLREVMARARVDRLTRREREVLGGVASGLSNRLIGEKLSISPRTVEIHRANMLNKLGANHTSDAIRIAIEASLVN</sequence>
<dbReference type="PROSITE" id="PS50110">
    <property type="entry name" value="RESPONSE_REGULATORY"/>
    <property type="match status" value="1"/>
</dbReference>
<dbReference type="CDD" id="cd06170">
    <property type="entry name" value="LuxR_C_like"/>
    <property type="match status" value="1"/>
</dbReference>
<keyword evidence="1" id="KW-0805">Transcription regulation</keyword>
<dbReference type="EMBL" id="LYMM01000039">
    <property type="protein sequence ID" value="PNU04197.1"/>
    <property type="molecule type" value="Genomic_DNA"/>
</dbReference>
<dbReference type="OrthoDB" id="9782655at2"/>
<comment type="caution">
    <text evidence="4">Lacks conserved residue(s) required for the propagation of feature annotation.</text>
</comment>
<evidence type="ECO:0000313" key="7">
    <source>
        <dbReference type="EMBL" id="PNU04197.1"/>
    </source>
</evidence>
<gene>
    <name evidence="7" type="ORF">A8V01_21355</name>
</gene>
<dbReference type="Gene3D" id="3.40.50.2300">
    <property type="match status" value="1"/>
</dbReference>
<dbReference type="InterPro" id="IPR036388">
    <property type="entry name" value="WH-like_DNA-bd_sf"/>
</dbReference>
<dbReference type="InterPro" id="IPR000792">
    <property type="entry name" value="Tscrpt_reg_LuxR_C"/>
</dbReference>
<protein>
    <submittedName>
        <fullName evidence="7">LuxR family transcriptional regulator</fullName>
    </submittedName>
</protein>
<accession>A0A2K2FZI9</accession>
<dbReference type="GO" id="GO:0006355">
    <property type="term" value="P:regulation of DNA-templated transcription"/>
    <property type="evidence" value="ECO:0007669"/>
    <property type="project" value="InterPro"/>
</dbReference>
<dbReference type="InterPro" id="IPR010518">
    <property type="entry name" value="FleQ"/>
</dbReference>
<comment type="caution">
    <text evidence="7">The sequence shown here is derived from an EMBL/GenBank/DDBJ whole genome shotgun (WGS) entry which is preliminary data.</text>
</comment>
<dbReference type="Gene3D" id="1.10.10.10">
    <property type="entry name" value="Winged helix-like DNA-binding domain superfamily/Winged helix DNA-binding domain"/>
    <property type="match status" value="1"/>
</dbReference>
<dbReference type="RefSeq" id="WP_103096487.1">
    <property type="nucleotide sequence ID" value="NZ_LYMM01000039.1"/>
</dbReference>
<dbReference type="SUPFAM" id="SSF46894">
    <property type="entry name" value="C-terminal effector domain of the bipartite response regulators"/>
    <property type="match status" value="1"/>
</dbReference>